<dbReference type="AlphaFoldDB" id="A0A1W4WE92"/>
<dbReference type="FunFam" id="2.30.29.30:FF:000124">
    <property type="entry name" value="carboxyl-terminal PDZ ligand of neuronal nitric oxide synthase protein-like"/>
    <property type="match status" value="1"/>
</dbReference>
<protein>
    <submittedName>
        <fullName evidence="6">Carboxyl-terminal PDZ ligand of neuronal nitric oxide synthase protein isoform X2</fullName>
    </submittedName>
</protein>
<feature type="compositionally biased region" description="Polar residues" evidence="3">
    <location>
        <begin position="221"/>
        <end position="248"/>
    </location>
</feature>
<sequence>MPSKSQYDLVQNDDYDIRIPLHPEEAFHHGITFNVKYIGSLDIPRPKNRVEIVAAMRKIRYEFKANGVKKKKVTVEVSIDGVKVTLRKKRKRKHYLEESSPILLAHPIYRIFYVSHDSQDLKIFSYIARDGHSNVFKCAVFKSNKKGQAMRVVRTIGQAFEVCHKLSINGPEMDYGDQDEDIFTQDLVSDRFSDIHSDKSKKDMLSEESEKKSEPEENIYKDNNGNDTISRNRQQLSDNTISIDNSSPKKAHTDRKNSGTQSNGGNNPTNITGGGNSSHLSSSSALSTHHELQLLKEQLDQQMQQTQAALGQLQLVREQLAAEQSARMEAQARTQQLLVHNKELLDHIAALVSHLQGSEKTSGMQQNVPHMNIPQPQSQHIPVMEDYIHQDHSEPGSLEHSPVIQGLIENRAVTSCLPPSPIRTSFNPSGGVFNFSYPTPQDLSFEAQLIQRLQTLCGYTPPPQYSSYNPYNQTYLSPLYNHGSYTLQPPPQKKLSPSLHGRHSYSESPTSDRRFSPARNTDEHLQNMQQVLTQQSNHLLQVSQNIQQRLSPQQLSPNPQANNTQDRKLSPQPQRTSPNPTISSQNSSQSSSQSSSQQRMSSRSDSREAQFIKPLSQMGTLTTTDTEGRVRVIVPIPANSCDDDNGNLMASPMRLGDDLRRNITRSTSEKVPHRSELMSQVFGLFMLSEGGEMDRA</sequence>
<dbReference type="InterPro" id="IPR011993">
    <property type="entry name" value="PH-like_dom_sf"/>
</dbReference>
<feature type="region of interest" description="Disordered" evidence="3">
    <location>
        <begin position="553"/>
        <end position="626"/>
    </location>
</feature>
<dbReference type="GeneID" id="108732452"/>
<feature type="region of interest" description="Disordered" evidence="3">
    <location>
        <begin position="194"/>
        <end position="289"/>
    </location>
</feature>
<feature type="compositionally biased region" description="Low complexity" evidence="3">
    <location>
        <begin position="263"/>
        <end position="287"/>
    </location>
</feature>
<dbReference type="Pfam" id="PF00640">
    <property type="entry name" value="PID"/>
    <property type="match status" value="1"/>
</dbReference>
<evidence type="ECO:0000256" key="3">
    <source>
        <dbReference type="SAM" id="MobiDB-lite"/>
    </source>
</evidence>
<keyword evidence="5" id="KW-1185">Reference proteome</keyword>
<proteinExistence type="predicted"/>
<dbReference type="OrthoDB" id="10030336at2759"/>
<dbReference type="PANTHER" id="PTHR11232:SF17">
    <property type="entry name" value="CAPON-LIKE PROTEIN"/>
    <property type="match status" value="1"/>
</dbReference>
<feature type="compositionally biased region" description="Low complexity" evidence="3">
    <location>
        <begin position="583"/>
        <end position="601"/>
    </location>
</feature>
<evidence type="ECO:0000259" key="4">
    <source>
        <dbReference type="PROSITE" id="PS01179"/>
    </source>
</evidence>
<dbReference type="SMART" id="SM00462">
    <property type="entry name" value="PTB"/>
    <property type="match status" value="1"/>
</dbReference>
<organism evidence="5 6">
    <name type="scientific">Agrilus planipennis</name>
    <name type="common">Emerald ash borer</name>
    <name type="synonym">Agrilus marcopoli</name>
    <dbReference type="NCBI Taxonomy" id="224129"/>
    <lineage>
        <taxon>Eukaryota</taxon>
        <taxon>Metazoa</taxon>
        <taxon>Ecdysozoa</taxon>
        <taxon>Arthropoda</taxon>
        <taxon>Hexapoda</taxon>
        <taxon>Insecta</taxon>
        <taxon>Pterygota</taxon>
        <taxon>Neoptera</taxon>
        <taxon>Endopterygota</taxon>
        <taxon>Coleoptera</taxon>
        <taxon>Polyphaga</taxon>
        <taxon>Elateriformia</taxon>
        <taxon>Buprestoidea</taxon>
        <taxon>Buprestidae</taxon>
        <taxon>Agrilinae</taxon>
        <taxon>Agrilus</taxon>
    </lineage>
</organism>
<feature type="coiled-coil region" evidence="2">
    <location>
        <begin position="289"/>
        <end position="333"/>
    </location>
</feature>
<dbReference type="GO" id="GO:0050998">
    <property type="term" value="F:nitric-oxide synthase binding"/>
    <property type="evidence" value="ECO:0007669"/>
    <property type="project" value="TreeGrafter"/>
</dbReference>
<evidence type="ECO:0000256" key="1">
    <source>
        <dbReference type="ARBA" id="ARBA00023054"/>
    </source>
</evidence>
<gene>
    <name evidence="6" type="primary">LOC108732452</name>
</gene>
<reference evidence="6" key="1">
    <citation type="submission" date="2025-08" db="UniProtKB">
        <authorList>
            <consortium name="RefSeq"/>
        </authorList>
    </citation>
    <scope>IDENTIFICATION</scope>
    <source>
        <tissue evidence="6">Entire body</tissue>
    </source>
</reference>
<accession>A0A1W4WE92</accession>
<dbReference type="Proteomes" id="UP000192223">
    <property type="component" value="Unplaced"/>
</dbReference>
<keyword evidence="1 2" id="KW-0175">Coiled coil</keyword>
<evidence type="ECO:0000313" key="5">
    <source>
        <dbReference type="Proteomes" id="UP000192223"/>
    </source>
</evidence>
<dbReference type="CDD" id="cd01270">
    <property type="entry name" value="PTB_CAPON-like"/>
    <property type="match status" value="1"/>
</dbReference>
<dbReference type="Gene3D" id="2.30.29.30">
    <property type="entry name" value="Pleckstrin-homology domain (PH domain)/Phosphotyrosine-binding domain (PTB)"/>
    <property type="match status" value="1"/>
</dbReference>
<dbReference type="SUPFAM" id="SSF50729">
    <property type="entry name" value="PH domain-like"/>
    <property type="match status" value="1"/>
</dbReference>
<dbReference type="InterPro" id="IPR006020">
    <property type="entry name" value="PTB/PI_dom"/>
</dbReference>
<name>A0A1W4WE92_AGRPL</name>
<dbReference type="InterPro" id="IPR051133">
    <property type="entry name" value="Adapter_Engulfment-Domain"/>
</dbReference>
<dbReference type="RefSeq" id="XP_018318772.1">
    <property type="nucleotide sequence ID" value="XM_018463270.2"/>
</dbReference>
<feature type="domain" description="PID" evidence="4">
    <location>
        <begin position="30"/>
        <end position="172"/>
    </location>
</feature>
<feature type="compositionally biased region" description="Basic and acidic residues" evidence="3">
    <location>
        <begin position="194"/>
        <end position="220"/>
    </location>
</feature>
<feature type="compositionally biased region" description="Polar residues" evidence="3">
    <location>
        <begin position="553"/>
        <end position="564"/>
    </location>
</feature>
<feature type="compositionally biased region" description="Polar residues" evidence="3">
    <location>
        <begin position="571"/>
        <end position="582"/>
    </location>
</feature>
<evidence type="ECO:0000256" key="2">
    <source>
        <dbReference type="SAM" id="Coils"/>
    </source>
</evidence>
<feature type="region of interest" description="Disordered" evidence="3">
    <location>
        <begin position="482"/>
        <end position="518"/>
    </location>
</feature>
<dbReference type="PANTHER" id="PTHR11232">
    <property type="entry name" value="PHOSPHOTYROSINE INTERACTION DOMAIN-CONTAINING FAMILY MEMBER"/>
    <property type="match status" value="1"/>
</dbReference>
<dbReference type="PROSITE" id="PS01179">
    <property type="entry name" value="PID"/>
    <property type="match status" value="1"/>
</dbReference>
<evidence type="ECO:0000313" key="6">
    <source>
        <dbReference type="RefSeq" id="XP_018318772.1"/>
    </source>
</evidence>